<dbReference type="Proteomes" id="UP000250235">
    <property type="component" value="Unassembled WGS sequence"/>
</dbReference>
<feature type="region of interest" description="Disordered" evidence="1">
    <location>
        <begin position="493"/>
        <end position="514"/>
    </location>
</feature>
<feature type="region of interest" description="Disordered" evidence="1">
    <location>
        <begin position="420"/>
        <end position="440"/>
    </location>
</feature>
<feature type="region of interest" description="Disordered" evidence="1">
    <location>
        <begin position="171"/>
        <end position="194"/>
    </location>
</feature>
<evidence type="ECO:0000313" key="3">
    <source>
        <dbReference type="Proteomes" id="UP000250235"/>
    </source>
</evidence>
<accession>A0A2Z7D1Q7</accession>
<feature type="compositionally biased region" description="Acidic residues" evidence="1">
    <location>
        <begin position="176"/>
        <end position="185"/>
    </location>
</feature>
<feature type="region of interest" description="Disordered" evidence="1">
    <location>
        <begin position="553"/>
        <end position="579"/>
    </location>
</feature>
<protein>
    <submittedName>
        <fullName evidence="2">Uncharacterized protein</fullName>
    </submittedName>
</protein>
<evidence type="ECO:0000313" key="2">
    <source>
        <dbReference type="EMBL" id="KZV51086.1"/>
    </source>
</evidence>
<feature type="region of interest" description="Disordered" evidence="1">
    <location>
        <begin position="19"/>
        <end position="40"/>
    </location>
</feature>
<evidence type="ECO:0000256" key="1">
    <source>
        <dbReference type="SAM" id="MobiDB-lite"/>
    </source>
</evidence>
<proteinExistence type="predicted"/>
<dbReference type="PANTHER" id="PTHR33671">
    <property type="entry name" value="N-METHYLTRANSFERASE, PUTATIVE (DUF688)-RELATED"/>
    <property type="match status" value="1"/>
</dbReference>
<dbReference type="Pfam" id="PF05097">
    <property type="entry name" value="DUF688"/>
    <property type="match status" value="1"/>
</dbReference>
<name>A0A2Z7D1Q7_9LAMI</name>
<dbReference type="EMBL" id="KQ992022">
    <property type="protein sequence ID" value="KZV51086.1"/>
    <property type="molecule type" value="Genomic_DNA"/>
</dbReference>
<feature type="compositionally biased region" description="Basic and acidic residues" evidence="1">
    <location>
        <begin position="424"/>
        <end position="433"/>
    </location>
</feature>
<reference evidence="2 3" key="1">
    <citation type="journal article" date="2015" name="Proc. Natl. Acad. Sci. U.S.A.">
        <title>The resurrection genome of Boea hygrometrica: A blueprint for survival of dehydration.</title>
        <authorList>
            <person name="Xiao L."/>
            <person name="Yang G."/>
            <person name="Zhang L."/>
            <person name="Yang X."/>
            <person name="Zhao S."/>
            <person name="Ji Z."/>
            <person name="Zhou Q."/>
            <person name="Hu M."/>
            <person name="Wang Y."/>
            <person name="Chen M."/>
            <person name="Xu Y."/>
            <person name="Jin H."/>
            <person name="Xiao X."/>
            <person name="Hu G."/>
            <person name="Bao F."/>
            <person name="Hu Y."/>
            <person name="Wan P."/>
            <person name="Li L."/>
            <person name="Deng X."/>
            <person name="Kuang T."/>
            <person name="Xiang C."/>
            <person name="Zhu J.K."/>
            <person name="Oliver M.J."/>
            <person name="He Y."/>
        </authorList>
    </citation>
    <scope>NUCLEOTIDE SEQUENCE [LARGE SCALE GENOMIC DNA]</scope>
    <source>
        <strain evidence="3">cv. XS01</strain>
    </source>
</reference>
<sequence length="612" mass="68178">MEHRQLNFDAPLISVRRFSSPIRSSDQRVENTQPHRQKSLPLTKSEFEMEEVTKPASVPFQWEKIPGKSKGGVYTPEEPCITPSLPPAMVSDAIRRNSGEIPRMAPGRISGPLRYNSGEIPRVIPGRVSSSSRYNSVERSSDQNIYRTQMETLPFMDHASLLEKLNESLDCKDESDTGSENEECSDGLYSHSRTESSSFNYSVSGLSGNHSSCGKPSGTFSVDVQTRDFMMNRFLPAAKAVVLETPQYVVKKPLVVNEPPKEQIKKVISCQNKPLPKQYGFDSMQQRSEYTDYVESEDEQQSPVPVKKRGKIWGIIPRLCVKNTLCLFSPLPGIKPRSQTPSFSSGEIRRPAQKAYSGPLYKNSCHPTPQKKFHSGLLSRDLQEIEKKLAGDSNQILNSLGSYKSGLSPLRRNRSGVISPYRNESTKPPHHEGAGFVGLPKEVGNESAMKIASSRKMLLALQDVSRNQINGTLKPDGAIDGVKDIKMDQLSTKKCRPPLEPDVNFGAKDENGVESDDQREFVPACMKSPLPPPLPKSPSESWLWRTLPSTPLGNSFLPPRSKSPFGSKKQAQQGSMTDTKWETIVKSSYSRHDHVRYSAELVPFGSHMKCHS</sequence>
<dbReference type="AlphaFoldDB" id="A0A2Z7D1Q7"/>
<dbReference type="OrthoDB" id="677721at2759"/>
<dbReference type="PANTHER" id="PTHR33671:SF3">
    <property type="entry name" value="F28N24.8 PROTEIN"/>
    <property type="match status" value="1"/>
</dbReference>
<gene>
    <name evidence="2" type="ORF">F511_01878</name>
</gene>
<keyword evidence="3" id="KW-1185">Reference proteome</keyword>
<dbReference type="InterPro" id="IPR007789">
    <property type="entry name" value="DUF688"/>
</dbReference>
<feature type="compositionally biased region" description="Polar residues" evidence="1">
    <location>
        <begin position="569"/>
        <end position="578"/>
    </location>
</feature>
<organism evidence="2 3">
    <name type="scientific">Dorcoceras hygrometricum</name>
    <dbReference type="NCBI Taxonomy" id="472368"/>
    <lineage>
        <taxon>Eukaryota</taxon>
        <taxon>Viridiplantae</taxon>
        <taxon>Streptophyta</taxon>
        <taxon>Embryophyta</taxon>
        <taxon>Tracheophyta</taxon>
        <taxon>Spermatophyta</taxon>
        <taxon>Magnoliopsida</taxon>
        <taxon>eudicotyledons</taxon>
        <taxon>Gunneridae</taxon>
        <taxon>Pentapetalae</taxon>
        <taxon>asterids</taxon>
        <taxon>lamiids</taxon>
        <taxon>Lamiales</taxon>
        <taxon>Gesneriaceae</taxon>
        <taxon>Didymocarpoideae</taxon>
        <taxon>Trichosporeae</taxon>
        <taxon>Loxocarpinae</taxon>
        <taxon>Dorcoceras</taxon>
    </lineage>
</organism>